<name>A0A3B0UWK5_9ZZZZ</name>
<organism evidence="4">
    <name type="scientific">hydrothermal vent metagenome</name>
    <dbReference type="NCBI Taxonomy" id="652676"/>
    <lineage>
        <taxon>unclassified sequences</taxon>
        <taxon>metagenomes</taxon>
        <taxon>ecological metagenomes</taxon>
    </lineage>
</organism>
<protein>
    <submittedName>
        <fullName evidence="4">Internalin, putative</fullName>
    </submittedName>
</protein>
<feature type="domain" description="SbsA Ig-like" evidence="2">
    <location>
        <begin position="2017"/>
        <end position="2121"/>
    </location>
</feature>
<evidence type="ECO:0000313" key="4">
    <source>
        <dbReference type="EMBL" id="VAW24146.1"/>
    </source>
</evidence>
<dbReference type="InterPro" id="IPR025667">
    <property type="entry name" value="SprB_repeat"/>
</dbReference>
<evidence type="ECO:0000259" key="2">
    <source>
        <dbReference type="Pfam" id="PF13205"/>
    </source>
</evidence>
<dbReference type="InterPro" id="IPR026444">
    <property type="entry name" value="Secre_tail"/>
</dbReference>
<sequence length="2207" mass="240306">MKKFTGIFLLGGDGILHVLRRIGLSMVAVLLAVMAFGQAQDTYHVWADTVVDCYRADNNYKVQISFRDFVKIDSFILFLKYDETKFDADKTSFQILRSEITGATVTEPTEGILVFTWDVAWTGSDPFRTIEPNNDKIAVMELNFKVRNYLHFYDAVPAPAFKFTTDLIWQDDTEFWNDEGQISQILTSDITGDGMIEVTQGWESVVVDVTPALCDTDNVVATVTTPANVAGMTYSWNGNTYTADPSTNIIAPASDVTLTIEQGNCISYLHSFDVQTPASLSYDAESPVYVKCPGGLGDIEVNATGGTPAYTYYIVPATIFPAAISGDLSAYASSVGVFQRSPGTYYVAVQDANGCANLADQTWWSQVVVIDDNTPWGVTVVSKSNALCYGAGNGEFELSFAGATPYADGNYSVSVNGGVETMANSLDMNDLYAGDYYVYVRDSLGCIWDTTITISEPLPIDFEVGHTDASCEAPIGELWVTPGSISGGSGTYDKWWYSIYPDFSSYTEVASVADTATGIPAGVYYVRVFDDKGCFADYINNQGDNSIKILTLDFEVNIPEVQCNGESVTATIDLVSGDGSHTLKYSMDSTNWQDANSFVISLDPSSDCELFTFYAWDVTIDCVYKEVKEVCQPEKIDVEILTDLTLPPTCPESTDGQIVVRASGGTISSDGMYLFKFDDRQWEHAPYYNTFASDEGEHTIIVKDDNGCTDTVKVTLTTGVNQICFTDTIWNDCPLDEINLFNNDSTDMVGHPWWKTELNDGWLTCFSWVGDTIGDPGSPTHTSVSYWTSDEGWVTLPVQGAQWEREPVLYWTDIDPTGSADPAVAVVAYNQVVDTTSTFSTGTYWLAAKDEWGCYSNVERVVVVDPEPLDVDLTVEPAICYEQESGQITLEAFNGRFLIPNTDSISPYSDRRYEYILVNQPDIFSASNWPMQVTWRPFTNHDMSNDSLLEIDVQQGDYWMAVRDFCGLEEWGLIWQSGRITVEGPPELLLNEDAVVVENETCNYWDVATDEAVSSKDGSITIPQGAVTGGFPPYKFTLSGSMLVEDQENTSGVFTDLEAGSYTVVISDSSDCPTYVYDFEITKPCLLKLGLEHVNASCFGKHDGLLVYNIFGGSGSYEETTNNVGEYEDPSEIPAERWYTVIPKDTIYEVTSSGNGSPQYGGYYDGECNSWIRFDRSVQAGEYEVYIRDENGCITGPYYRTVKEPALLGFTVETENPSCSTEDTEGTINDGSIEVWPNGGWESSTDGFEYTVALYNGAGDVVGTTTLDSGESHTFSGLTADDYKVVVYEQDTSISPDYPINQKEDYLDSWPDSYSLPYQNPNVVAGYPISGVTICNASDVVTLSDDPIVYEDAEYTDVLCHNTASGKIYVYGVTGGTPPYTFMLQGPEDYLNNDTLYTPGVDDPQDEWTWDDLVYGHYTIHIYDSKNCHIYWESGEIENADTLALSAELIENITCSDSLGIVELTATGGTGAGYQYALVDVDDSEHFPQPNDVADALTKLEWQDSNVFNVPAGVWIAFVKDANDCVQGWATDSEGTPILQHRVVVIQPDPVEASGITSTDVQCWDGNDGVISVASIWGGNGPIFTAVVTGTDYEGNEVYKAYANLDGSGNTLTGLKASTDKMPGDDLTSDDYYSIVFYDSEGCPSSVYTVVVYQPEAFKVILDISQAAFICPDDLAGIFEIVVVSGGVPFTTVPGGDEFLYKWASYTDSTMSTVLESTDYAYTSTFLGYAGRFYKVWAQDANGCVTTSTKWIPAPKQIVYEVSDHSCYDDSGASAHIEILDGNEGRTYKLMYTQITGVGQTDVIYTSPWMDFDGDTIINSLSYGDVNQDGGHYIFTIKDNLGCLAPDTFITFVPVQHELTLEIGSISSDGLTATVTANGGIPPYKYQLNNGAWQSAAVFTDLPAGTSTITVMDAHECSASVDIDVDDISVTADPASGSSVAPTFTVEFIFSRDVIVPTDGITVTGATTSSVTGTGSSYTVSITADELATVTITLSNTIEDNAGNAFAGGTFTYTVNDTEAPVVVSVSPTGDVGDDTTFDLVLTLSENVVAGTGSMVVYNGTTAVATFGPGDVTISGSTVSVAVSLDKYTSYFVQVDAGFVTDASGNGIAGITSPTAWAFNTGDFNVAVEQLEIAKLKVYPNPFSDYIKIDNNQILTRVMISNIAGQRVIDIVNPEHEVRTPNLVSGVYVVTMFTENGVAKTERIVKR</sequence>
<gene>
    <name evidence="4" type="ORF">MNBD_BACTEROID01-2642</name>
</gene>
<dbReference type="Pfam" id="PF13205">
    <property type="entry name" value="Big_5"/>
    <property type="match status" value="1"/>
</dbReference>
<dbReference type="Pfam" id="PF13573">
    <property type="entry name" value="SprB"/>
    <property type="match status" value="1"/>
</dbReference>
<feature type="domain" description="Secretion system C-terminal sorting" evidence="3">
    <location>
        <begin position="2138"/>
        <end position="2200"/>
    </location>
</feature>
<proteinExistence type="predicted"/>
<dbReference type="EMBL" id="UOEP01000205">
    <property type="protein sequence ID" value="VAW24146.1"/>
    <property type="molecule type" value="Genomic_DNA"/>
</dbReference>
<dbReference type="NCBIfam" id="TIGR04183">
    <property type="entry name" value="Por_Secre_tail"/>
    <property type="match status" value="1"/>
</dbReference>
<evidence type="ECO:0000256" key="1">
    <source>
        <dbReference type="ARBA" id="ARBA00022729"/>
    </source>
</evidence>
<dbReference type="Pfam" id="PF18962">
    <property type="entry name" value="Por_Secre_tail"/>
    <property type="match status" value="1"/>
</dbReference>
<accession>A0A3B0UWK5</accession>
<reference evidence="4" key="1">
    <citation type="submission" date="2018-06" db="EMBL/GenBank/DDBJ databases">
        <authorList>
            <person name="Zhirakovskaya E."/>
        </authorList>
    </citation>
    <scope>NUCLEOTIDE SEQUENCE</scope>
</reference>
<keyword evidence="1" id="KW-0732">Signal</keyword>
<dbReference type="InterPro" id="IPR032812">
    <property type="entry name" value="SbsA_Ig"/>
</dbReference>
<evidence type="ECO:0000259" key="3">
    <source>
        <dbReference type="Pfam" id="PF18962"/>
    </source>
</evidence>